<comment type="caution">
    <text evidence="2">The sequence shown here is derived from an EMBL/GenBank/DDBJ whole genome shotgun (WGS) entry which is preliminary data.</text>
</comment>
<dbReference type="Pfam" id="PF00581">
    <property type="entry name" value="Rhodanese"/>
    <property type="match status" value="1"/>
</dbReference>
<reference evidence="2 3" key="1">
    <citation type="submission" date="2020-04" db="EMBL/GenBank/DDBJ databases">
        <title>Knoellia sp. isolate from air conditioner.</title>
        <authorList>
            <person name="Chea S."/>
            <person name="Kim D.-U."/>
        </authorList>
    </citation>
    <scope>NUCLEOTIDE SEQUENCE [LARGE SCALE GENOMIC DNA]</scope>
    <source>
        <strain evidence="2 3">DB2414S</strain>
    </source>
</reference>
<dbReference type="Gene3D" id="3.40.250.10">
    <property type="entry name" value="Rhodanese-like domain"/>
    <property type="match status" value="1"/>
</dbReference>
<accession>A0A849HLB5</accession>
<feature type="domain" description="Rhodanese" evidence="1">
    <location>
        <begin position="36"/>
        <end position="132"/>
    </location>
</feature>
<proteinExistence type="predicted"/>
<dbReference type="AlphaFoldDB" id="A0A849HLB5"/>
<dbReference type="PROSITE" id="PS50206">
    <property type="entry name" value="RHODANESE_3"/>
    <property type="match status" value="1"/>
</dbReference>
<name>A0A849HLB5_9MICO</name>
<dbReference type="SMART" id="SM00450">
    <property type="entry name" value="RHOD"/>
    <property type="match status" value="1"/>
</dbReference>
<protein>
    <submittedName>
        <fullName evidence="2">Rhodanese-like domain-containing protein</fullName>
    </submittedName>
</protein>
<evidence type="ECO:0000313" key="2">
    <source>
        <dbReference type="EMBL" id="NNM45417.1"/>
    </source>
</evidence>
<evidence type="ECO:0000313" key="3">
    <source>
        <dbReference type="Proteomes" id="UP000588586"/>
    </source>
</evidence>
<evidence type="ECO:0000259" key="1">
    <source>
        <dbReference type="PROSITE" id="PS50206"/>
    </source>
</evidence>
<dbReference type="Proteomes" id="UP000588586">
    <property type="component" value="Unassembled WGS sequence"/>
</dbReference>
<dbReference type="RefSeq" id="WP_171242440.1">
    <property type="nucleotide sequence ID" value="NZ_JABEPQ010000001.1"/>
</dbReference>
<dbReference type="EMBL" id="JABEPQ010000001">
    <property type="protein sequence ID" value="NNM45417.1"/>
    <property type="molecule type" value="Genomic_DNA"/>
</dbReference>
<dbReference type="SUPFAM" id="SSF52821">
    <property type="entry name" value="Rhodanese/Cell cycle control phosphatase"/>
    <property type="match status" value="1"/>
</dbReference>
<sequence length="139" mass="14742">MTEAAAEPTSRVDLVLARARADLHRLTPAEALAAARDEGALLVDTRTAAQRGRQGELPGALVIDRTVLEWRLDPSSPWRIPEAIAGRRVVVLCRQGFSSSLAAASLRTLGIDATDVIGGVEAWLADGLATHDGPADLRE</sequence>
<keyword evidence="3" id="KW-1185">Reference proteome</keyword>
<dbReference type="InterPro" id="IPR036873">
    <property type="entry name" value="Rhodanese-like_dom_sf"/>
</dbReference>
<organism evidence="2 3">
    <name type="scientific">Knoellia koreensis</name>
    <dbReference type="NCBI Taxonomy" id="2730921"/>
    <lineage>
        <taxon>Bacteria</taxon>
        <taxon>Bacillati</taxon>
        <taxon>Actinomycetota</taxon>
        <taxon>Actinomycetes</taxon>
        <taxon>Micrococcales</taxon>
        <taxon>Intrasporangiaceae</taxon>
        <taxon>Knoellia</taxon>
    </lineage>
</organism>
<gene>
    <name evidence="2" type="ORF">HJG52_05285</name>
</gene>
<dbReference type="InterPro" id="IPR001763">
    <property type="entry name" value="Rhodanese-like_dom"/>
</dbReference>